<dbReference type="AlphaFoldDB" id="A0A0F9I4Z1"/>
<dbReference type="PANTHER" id="PTHR43555">
    <property type="entry name" value="PHOSPHORIBOSYLFORMYLGLYCINAMIDINE SYNTHASE SUBUNIT PURL"/>
    <property type="match status" value="1"/>
</dbReference>
<dbReference type="InterPro" id="IPR010074">
    <property type="entry name" value="PRibForGlyAmidine_synth_PurL"/>
</dbReference>
<evidence type="ECO:0000313" key="2">
    <source>
        <dbReference type="EMBL" id="KKM22691.1"/>
    </source>
</evidence>
<sequence length="120" mass="12790">ALHEFITKAIKKDLLRSAHDLSDGGLAVALAESSIAGGLGAKVTLDGGLLTELFSESQSRALVSIKVKDKEAFEKLAEHVKIEQIGIIAGQKLVINDKIGLGISKIKNAYDTSLEELVHK</sequence>
<dbReference type="Pfam" id="PF02769">
    <property type="entry name" value="AIRS_C"/>
    <property type="match status" value="1"/>
</dbReference>
<feature type="domain" description="PurM-like C-terminal" evidence="1">
    <location>
        <begin position="8"/>
        <end position="92"/>
    </location>
</feature>
<proteinExistence type="predicted"/>
<evidence type="ECO:0000259" key="1">
    <source>
        <dbReference type="Pfam" id="PF02769"/>
    </source>
</evidence>
<dbReference type="SUPFAM" id="SSF56042">
    <property type="entry name" value="PurM C-terminal domain-like"/>
    <property type="match status" value="1"/>
</dbReference>
<reference evidence="2" key="1">
    <citation type="journal article" date="2015" name="Nature">
        <title>Complex archaea that bridge the gap between prokaryotes and eukaryotes.</title>
        <authorList>
            <person name="Spang A."/>
            <person name="Saw J.H."/>
            <person name="Jorgensen S.L."/>
            <person name="Zaremba-Niedzwiedzka K."/>
            <person name="Martijn J."/>
            <person name="Lind A.E."/>
            <person name="van Eijk R."/>
            <person name="Schleper C."/>
            <person name="Guy L."/>
            <person name="Ettema T.J."/>
        </authorList>
    </citation>
    <scope>NUCLEOTIDE SEQUENCE</scope>
</reference>
<dbReference type="GO" id="GO:0004642">
    <property type="term" value="F:phosphoribosylformylglycinamidine synthase activity"/>
    <property type="evidence" value="ECO:0007669"/>
    <property type="project" value="InterPro"/>
</dbReference>
<dbReference type="PANTHER" id="PTHR43555:SF1">
    <property type="entry name" value="PHOSPHORIBOSYLFORMYLGLYCINAMIDINE SYNTHASE SUBUNIT PURL"/>
    <property type="match status" value="1"/>
</dbReference>
<organism evidence="2">
    <name type="scientific">marine sediment metagenome</name>
    <dbReference type="NCBI Taxonomy" id="412755"/>
    <lineage>
        <taxon>unclassified sequences</taxon>
        <taxon>metagenomes</taxon>
        <taxon>ecological metagenomes</taxon>
    </lineage>
</organism>
<accession>A0A0F9I4Z1</accession>
<dbReference type="InterPro" id="IPR036676">
    <property type="entry name" value="PurM-like_C_sf"/>
</dbReference>
<feature type="non-terminal residue" evidence="2">
    <location>
        <position position="1"/>
    </location>
</feature>
<comment type="caution">
    <text evidence="2">The sequence shown here is derived from an EMBL/GenBank/DDBJ whole genome shotgun (WGS) entry which is preliminary data.</text>
</comment>
<gene>
    <name evidence="2" type="ORF">LCGC14_1622760</name>
</gene>
<dbReference type="GO" id="GO:0006189">
    <property type="term" value="P:'de novo' IMP biosynthetic process"/>
    <property type="evidence" value="ECO:0007669"/>
    <property type="project" value="InterPro"/>
</dbReference>
<protein>
    <recommendedName>
        <fullName evidence="1">PurM-like C-terminal domain-containing protein</fullName>
    </recommendedName>
</protein>
<dbReference type="EMBL" id="LAZR01013282">
    <property type="protein sequence ID" value="KKM22691.1"/>
    <property type="molecule type" value="Genomic_DNA"/>
</dbReference>
<dbReference type="Gene3D" id="3.90.650.10">
    <property type="entry name" value="PurM-like C-terminal domain"/>
    <property type="match status" value="1"/>
</dbReference>
<dbReference type="InterPro" id="IPR010918">
    <property type="entry name" value="PurM-like_C_dom"/>
</dbReference>
<name>A0A0F9I4Z1_9ZZZZ</name>